<evidence type="ECO:0000256" key="2">
    <source>
        <dbReference type="ARBA" id="ARBA00022448"/>
    </source>
</evidence>
<dbReference type="Pfam" id="PF00005">
    <property type="entry name" value="ABC_tran"/>
    <property type="match status" value="1"/>
</dbReference>
<dbReference type="InterPro" id="IPR003439">
    <property type="entry name" value="ABC_transporter-like_ATP-bd"/>
</dbReference>
<dbReference type="InterPro" id="IPR051120">
    <property type="entry name" value="ABC_AA/LPS_Transport"/>
</dbReference>
<sequence>MSERPILEVNGLTKTFGGLTAVSDVSLTVRRGEILGVIGPNGAGKTTFFNVIAGSMPPTSGTVIYDGNDCTGMRADRMARLGMTRTFQITSLFPSLSAFDNVRAATYRTGTAGWPAALFRTARWRREEQAVRESAMKALRFVELDRRADVLADALSYGEQRRLEIAIALAAEPRLLLLDEPAAGMNPEEGQRLVGMIRRIRDEGVSILLVEHHMRVVMGVCDRVVVIDHGVKIAEGTPREVVDNPDVIRVYLGREAVGA</sequence>
<gene>
    <name evidence="6" type="ORF">EDC22_104309</name>
</gene>
<proteinExistence type="inferred from homology"/>
<dbReference type="InterPro" id="IPR032823">
    <property type="entry name" value="BCA_ABC_TP_C"/>
</dbReference>
<evidence type="ECO:0000256" key="4">
    <source>
        <dbReference type="ARBA" id="ARBA00022840"/>
    </source>
</evidence>
<dbReference type="Gene3D" id="3.40.50.300">
    <property type="entry name" value="P-loop containing nucleotide triphosphate hydrolases"/>
    <property type="match status" value="1"/>
</dbReference>
<dbReference type="InterPro" id="IPR003593">
    <property type="entry name" value="AAA+_ATPase"/>
</dbReference>
<evidence type="ECO:0000256" key="1">
    <source>
        <dbReference type="ARBA" id="ARBA00005417"/>
    </source>
</evidence>
<comment type="similarity">
    <text evidence="1">Belongs to the ABC transporter superfamily.</text>
</comment>
<accession>A0A4R3MDN7</accession>
<dbReference type="GO" id="GO:0005524">
    <property type="term" value="F:ATP binding"/>
    <property type="evidence" value="ECO:0007669"/>
    <property type="project" value="UniProtKB-KW"/>
</dbReference>
<name>A0A4R3MDN7_9HYPH</name>
<dbReference type="Proteomes" id="UP000295678">
    <property type="component" value="Unassembled WGS sequence"/>
</dbReference>
<dbReference type="AlphaFoldDB" id="A0A4R3MDN7"/>
<comment type="caution">
    <text evidence="6">The sequence shown here is derived from an EMBL/GenBank/DDBJ whole genome shotgun (WGS) entry which is preliminary data.</text>
</comment>
<dbReference type="SUPFAM" id="SSF52540">
    <property type="entry name" value="P-loop containing nucleoside triphosphate hydrolases"/>
    <property type="match status" value="1"/>
</dbReference>
<feature type="domain" description="ABC transporter" evidence="5">
    <location>
        <begin position="7"/>
        <end position="254"/>
    </location>
</feature>
<keyword evidence="2" id="KW-0813">Transport</keyword>
<evidence type="ECO:0000313" key="7">
    <source>
        <dbReference type="Proteomes" id="UP000295678"/>
    </source>
</evidence>
<dbReference type="EMBL" id="SMAK01000004">
    <property type="protein sequence ID" value="TCT11546.1"/>
    <property type="molecule type" value="Genomic_DNA"/>
</dbReference>
<dbReference type="GO" id="GO:0016887">
    <property type="term" value="F:ATP hydrolysis activity"/>
    <property type="evidence" value="ECO:0007669"/>
    <property type="project" value="InterPro"/>
</dbReference>
<dbReference type="GO" id="GO:0005886">
    <property type="term" value="C:plasma membrane"/>
    <property type="evidence" value="ECO:0007669"/>
    <property type="project" value="TreeGrafter"/>
</dbReference>
<dbReference type="InterPro" id="IPR017871">
    <property type="entry name" value="ABC_transporter-like_CS"/>
</dbReference>
<dbReference type="PROSITE" id="PS00211">
    <property type="entry name" value="ABC_TRANSPORTER_1"/>
    <property type="match status" value="1"/>
</dbReference>
<dbReference type="FunFam" id="3.40.50.300:FF:000421">
    <property type="entry name" value="Branched-chain amino acid ABC transporter ATP-binding protein"/>
    <property type="match status" value="1"/>
</dbReference>
<evidence type="ECO:0000313" key="6">
    <source>
        <dbReference type="EMBL" id="TCT11546.1"/>
    </source>
</evidence>
<keyword evidence="4 6" id="KW-0067">ATP-binding</keyword>
<evidence type="ECO:0000259" key="5">
    <source>
        <dbReference type="PROSITE" id="PS50893"/>
    </source>
</evidence>
<evidence type="ECO:0000256" key="3">
    <source>
        <dbReference type="ARBA" id="ARBA00022741"/>
    </source>
</evidence>
<dbReference type="OrthoDB" id="7158404at2"/>
<keyword evidence="3" id="KW-0547">Nucleotide-binding</keyword>
<dbReference type="CDD" id="cd03219">
    <property type="entry name" value="ABC_Mj1267_LivG_branched"/>
    <property type="match status" value="1"/>
</dbReference>
<dbReference type="Pfam" id="PF12399">
    <property type="entry name" value="BCA_ABC_TP_C"/>
    <property type="match status" value="1"/>
</dbReference>
<dbReference type="SMART" id="SM00382">
    <property type="entry name" value="AAA"/>
    <property type="match status" value="1"/>
</dbReference>
<dbReference type="PROSITE" id="PS50893">
    <property type="entry name" value="ABC_TRANSPORTER_2"/>
    <property type="match status" value="1"/>
</dbReference>
<organism evidence="6 7">
    <name type="scientific">Tepidamorphus gemmatus</name>
    <dbReference type="NCBI Taxonomy" id="747076"/>
    <lineage>
        <taxon>Bacteria</taxon>
        <taxon>Pseudomonadati</taxon>
        <taxon>Pseudomonadota</taxon>
        <taxon>Alphaproteobacteria</taxon>
        <taxon>Hyphomicrobiales</taxon>
        <taxon>Tepidamorphaceae</taxon>
        <taxon>Tepidamorphus</taxon>
    </lineage>
</organism>
<reference evidence="6 7" key="1">
    <citation type="submission" date="2019-03" db="EMBL/GenBank/DDBJ databases">
        <title>Genomic Encyclopedia of Type Strains, Phase IV (KMG-IV): sequencing the most valuable type-strain genomes for metagenomic binning, comparative biology and taxonomic classification.</title>
        <authorList>
            <person name="Goeker M."/>
        </authorList>
    </citation>
    <scope>NUCLEOTIDE SEQUENCE [LARGE SCALE GENOMIC DNA]</scope>
    <source>
        <strain evidence="6 7">DSM 19345</strain>
    </source>
</reference>
<protein>
    <submittedName>
        <fullName evidence="6">Amino acid/amide ABC transporter ATP-binding protein 1 (HAAT family)</fullName>
    </submittedName>
</protein>
<dbReference type="RefSeq" id="WP_132806287.1">
    <property type="nucleotide sequence ID" value="NZ_SMAK01000004.1"/>
</dbReference>
<dbReference type="InterPro" id="IPR027417">
    <property type="entry name" value="P-loop_NTPase"/>
</dbReference>
<keyword evidence="7" id="KW-1185">Reference proteome</keyword>
<dbReference type="PANTHER" id="PTHR45772:SF9">
    <property type="entry name" value="CONSERVED COMPONENT OF ABC TRANSPORTER FOR NATURAL AMINO ACIDS"/>
    <property type="match status" value="1"/>
</dbReference>
<dbReference type="PANTHER" id="PTHR45772">
    <property type="entry name" value="CONSERVED COMPONENT OF ABC TRANSPORTER FOR NATURAL AMINO ACIDS-RELATED"/>
    <property type="match status" value="1"/>
</dbReference>